<evidence type="ECO:0000259" key="7">
    <source>
        <dbReference type="PROSITE" id="PS50089"/>
    </source>
</evidence>
<sequence>MAENDSDSPLPPNHIPLPENSPSKRPKTLTLSQAPSSLPPHEPAGDGSDTESQSCGICLCSEESGRAIIRGRIDSCDHYFCFVCIMEWAKVESRCPLCKRRFTGIRRPPMDGVFLNERVVNVPVRDQVYHCFGNATVGPPDPYSEVQCTVCNSEGDENFLLLCDLCDAASHTYCVGMGATVPEGDWFCNDCTVSKAEHKKSETDAHLDTPLSFRSLGERPLVEEHASILAIRREPRLRVLERPPTRVPEHPNNLSTPIPSERRTNPELGARTLRRCRNVQGRIQELRENWNAFRRGSLSFTSKSSDTADDTNLRKSSGATYSGRPSQPHRSGNNVSEGGSYDVVKAWKMLDAAKSMEQVRGKTSIVLKSSKDNLSKVNNPVGKTKPSSSLLASSSKPLRVKDLAKTRSQKHNKCYSSVNGTESHKPQIDVRARNGIATPTRILEYNEISPSSQSPGDYIHTSVLVNVCHGNGGKPTEERLRAQSADGLHKRDGSGCLVSPAGPVTSGSNSTSAKLEVSSSSYMGIPIEKARMGKSCAGSKSMRDDDAKSEIQSLVKLNLKLLTRDRPIGVDAFKEIARLSTHSILAACGLERPTPGVPSFQSSVCCHSNQVEVKQLRRMSTLMPSSCRECFYVFVKDVVNAVMVEKIGHRYLDIMEKVEDALEKKGSDMSNSSGIVLQDFQLLRVDCTALTVDIENEISIVHNFIRDNYRSKFPELQSLVHHPIDYARLVKQIGNETDLTVVDLDGLLPSATIMVVSITA</sequence>
<keyword evidence="3" id="KW-0862">Zinc</keyword>
<dbReference type="AlphaFoldDB" id="A0A834G6W3"/>
<dbReference type="InterPro" id="IPR001965">
    <property type="entry name" value="Znf_PHD"/>
</dbReference>
<comment type="caution">
    <text evidence="8">The sequence shown here is derived from an EMBL/GenBank/DDBJ whole genome shotgun (WGS) entry which is preliminary data.</text>
</comment>
<feature type="domain" description="PHD-type" evidence="6">
    <location>
        <begin position="145"/>
        <end position="194"/>
    </location>
</feature>
<feature type="region of interest" description="Disordered" evidence="5">
    <location>
        <begin position="373"/>
        <end position="396"/>
    </location>
</feature>
<feature type="compositionally biased region" description="Low complexity" evidence="5">
    <location>
        <begin position="385"/>
        <end position="396"/>
    </location>
</feature>
<accession>A0A834G6W3</accession>
<feature type="compositionally biased region" description="Polar residues" evidence="5">
    <location>
        <begin position="505"/>
        <end position="515"/>
    </location>
</feature>
<dbReference type="Pfam" id="PF00628">
    <property type="entry name" value="PHD"/>
    <property type="match status" value="1"/>
</dbReference>
<reference evidence="8" key="1">
    <citation type="submission" date="2019-11" db="EMBL/GenBank/DDBJ databases">
        <authorList>
            <person name="Liu Y."/>
            <person name="Hou J."/>
            <person name="Li T.-Q."/>
            <person name="Guan C.-H."/>
            <person name="Wu X."/>
            <person name="Wu H.-Z."/>
            <person name="Ling F."/>
            <person name="Zhang R."/>
            <person name="Shi X.-G."/>
            <person name="Ren J.-P."/>
            <person name="Chen E.-F."/>
            <person name="Sun J.-M."/>
        </authorList>
    </citation>
    <scope>NUCLEOTIDE SEQUENCE</scope>
    <source>
        <strain evidence="8">Adult_tree_wgs_1</strain>
        <tissue evidence="8">Leaves</tissue>
    </source>
</reference>
<dbReference type="InterPro" id="IPR012976">
    <property type="entry name" value="NOSIC"/>
</dbReference>
<dbReference type="Pfam" id="PF01798">
    <property type="entry name" value="Nop"/>
    <property type="match status" value="1"/>
</dbReference>
<feature type="region of interest" description="Disordered" evidence="5">
    <location>
        <begin position="1"/>
        <end position="50"/>
    </location>
</feature>
<dbReference type="InterPro" id="IPR017907">
    <property type="entry name" value="Znf_RING_CS"/>
</dbReference>
<dbReference type="InterPro" id="IPR001841">
    <property type="entry name" value="Znf_RING"/>
</dbReference>
<dbReference type="PROSITE" id="PS50089">
    <property type="entry name" value="ZF_RING_2"/>
    <property type="match status" value="1"/>
</dbReference>
<evidence type="ECO:0000313" key="8">
    <source>
        <dbReference type="EMBL" id="KAF7124164.1"/>
    </source>
</evidence>
<organism evidence="8 9">
    <name type="scientific">Rhododendron simsii</name>
    <name type="common">Sims's rhododendron</name>
    <dbReference type="NCBI Taxonomy" id="118357"/>
    <lineage>
        <taxon>Eukaryota</taxon>
        <taxon>Viridiplantae</taxon>
        <taxon>Streptophyta</taxon>
        <taxon>Embryophyta</taxon>
        <taxon>Tracheophyta</taxon>
        <taxon>Spermatophyta</taxon>
        <taxon>Magnoliopsida</taxon>
        <taxon>eudicotyledons</taxon>
        <taxon>Gunneridae</taxon>
        <taxon>Pentapetalae</taxon>
        <taxon>asterids</taxon>
        <taxon>Ericales</taxon>
        <taxon>Ericaceae</taxon>
        <taxon>Ericoideae</taxon>
        <taxon>Rhodoreae</taxon>
        <taxon>Rhododendron</taxon>
    </lineage>
</organism>
<dbReference type="PROSITE" id="PS50016">
    <property type="entry name" value="ZF_PHD_2"/>
    <property type="match status" value="1"/>
</dbReference>
<proteinExistence type="predicted"/>
<evidence type="ECO:0000256" key="4">
    <source>
        <dbReference type="PROSITE-ProRule" id="PRU00175"/>
    </source>
</evidence>
<dbReference type="GO" id="GO:0008270">
    <property type="term" value="F:zinc ion binding"/>
    <property type="evidence" value="ECO:0007669"/>
    <property type="project" value="UniProtKB-KW"/>
</dbReference>
<feature type="region of interest" description="Disordered" evidence="5">
    <location>
        <begin position="406"/>
        <end position="425"/>
    </location>
</feature>
<dbReference type="InterPro" id="IPR019787">
    <property type="entry name" value="Znf_PHD-finger"/>
</dbReference>
<dbReference type="SMART" id="SM00184">
    <property type="entry name" value="RING"/>
    <property type="match status" value="1"/>
</dbReference>
<feature type="compositionally biased region" description="Polar residues" evidence="5">
    <location>
        <begin position="314"/>
        <end position="337"/>
    </location>
</feature>
<dbReference type="Gene3D" id="1.10.287.4070">
    <property type="match status" value="1"/>
</dbReference>
<dbReference type="InterPro" id="IPR011011">
    <property type="entry name" value="Znf_FYVE_PHD"/>
</dbReference>
<evidence type="ECO:0000256" key="1">
    <source>
        <dbReference type="ARBA" id="ARBA00022723"/>
    </source>
</evidence>
<name>A0A834G6W3_RHOSS</name>
<dbReference type="PROSITE" id="PS00518">
    <property type="entry name" value="ZF_RING_1"/>
    <property type="match status" value="1"/>
</dbReference>
<dbReference type="SMART" id="SM00249">
    <property type="entry name" value="PHD"/>
    <property type="match status" value="1"/>
</dbReference>
<evidence type="ECO:0000256" key="3">
    <source>
        <dbReference type="ARBA" id="ARBA00022833"/>
    </source>
</evidence>
<feature type="region of interest" description="Disordered" evidence="5">
    <location>
        <begin position="488"/>
        <end position="515"/>
    </location>
</feature>
<dbReference type="OrthoDB" id="365379at2759"/>
<dbReference type="SMART" id="SM00931">
    <property type="entry name" value="NOSIC"/>
    <property type="match status" value="1"/>
</dbReference>
<keyword evidence="2 4" id="KW-0863">Zinc-finger</keyword>
<evidence type="ECO:0000259" key="6">
    <source>
        <dbReference type="PROSITE" id="PS50016"/>
    </source>
</evidence>
<keyword evidence="9" id="KW-1185">Reference proteome</keyword>
<keyword evidence="1" id="KW-0479">Metal-binding</keyword>
<evidence type="ECO:0000256" key="2">
    <source>
        <dbReference type="ARBA" id="ARBA00022771"/>
    </source>
</evidence>
<dbReference type="PANTHER" id="PTHR47177:SF4">
    <property type="entry name" value="OS06G0283200 PROTEIN"/>
    <property type="match status" value="1"/>
</dbReference>
<dbReference type="Proteomes" id="UP000626092">
    <property type="component" value="Unassembled WGS sequence"/>
</dbReference>
<dbReference type="InterPro" id="IPR058746">
    <property type="entry name" value="Znf_RING-type_Topors"/>
</dbReference>
<evidence type="ECO:0000256" key="5">
    <source>
        <dbReference type="SAM" id="MobiDB-lite"/>
    </source>
</evidence>
<dbReference type="Pfam" id="PF13639">
    <property type="entry name" value="zf-RING_2"/>
    <property type="match status" value="1"/>
</dbReference>
<evidence type="ECO:0000313" key="9">
    <source>
        <dbReference type="Proteomes" id="UP000626092"/>
    </source>
</evidence>
<dbReference type="InterPro" id="IPR036070">
    <property type="entry name" value="Nop_dom_sf"/>
</dbReference>
<dbReference type="EMBL" id="WJXA01000012">
    <property type="protein sequence ID" value="KAF7124164.1"/>
    <property type="molecule type" value="Genomic_DNA"/>
</dbReference>
<feature type="region of interest" description="Disordered" evidence="5">
    <location>
        <begin position="243"/>
        <end position="268"/>
    </location>
</feature>
<gene>
    <name evidence="8" type="ORF">RHSIM_Rhsim12G0147500</name>
</gene>
<dbReference type="PANTHER" id="PTHR47177">
    <property type="entry name" value="F18C1.6 PROTEIN"/>
    <property type="match status" value="1"/>
</dbReference>
<dbReference type="SUPFAM" id="SSF57850">
    <property type="entry name" value="RING/U-box"/>
    <property type="match status" value="1"/>
</dbReference>
<dbReference type="SUPFAM" id="SSF57903">
    <property type="entry name" value="FYVE/PHD zinc finger"/>
    <property type="match status" value="1"/>
</dbReference>
<dbReference type="CDD" id="cd16574">
    <property type="entry name" value="RING-HC_Topors"/>
    <property type="match status" value="1"/>
</dbReference>
<dbReference type="SUPFAM" id="SSF89124">
    <property type="entry name" value="Nop domain"/>
    <property type="match status" value="1"/>
</dbReference>
<dbReference type="InterPro" id="IPR013083">
    <property type="entry name" value="Znf_RING/FYVE/PHD"/>
</dbReference>
<dbReference type="Gene3D" id="3.30.40.10">
    <property type="entry name" value="Zinc/RING finger domain, C3HC4 (zinc finger)"/>
    <property type="match status" value="2"/>
</dbReference>
<feature type="domain" description="RING-type" evidence="7">
    <location>
        <begin position="55"/>
        <end position="99"/>
    </location>
</feature>
<protein>
    <submittedName>
        <fullName evidence="8">Uncharacterized protein</fullName>
    </submittedName>
</protein>
<feature type="region of interest" description="Disordered" evidence="5">
    <location>
        <begin position="300"/>
        <end position="338"/>
    </location>
</feature>
<dbReference type="InterPro" id="IPR002687">
    <property type="entry name" value="Nop_dom"/>
</dbReference>